<accession>A0AAV3ZDQ1</accession>
<protein>
    <submittedName>
        <fullName evidence="1">Uncharacterized protein</fullName>
    </submittedName>
</protein>
<keyword evidence="2" id="KW-1185">Reference proteome</keyword>
<proteinExistence type="predicted"/>
<dbReference type="AlphaFoldDB" id="A0AAV3ZDQ1"/>
<reference evidence="1 2" key="1">
    <citation type="journal article" date="2021" name="Elife">
        <title>Chloroplast acquisition without the gene transfer in kleptoplastic sea slugs, Plakobranchus ocellatus.</title>
        <authorList>
            <person name="Maeda T."/>
            <person name="Takahashi S."/>
            <person name="Yoshida T."/>
            <person name="Shimamura S."/>
            <person name="Takaki Y."/>
            <person name="Nagai Y."/>
            <person name="Toyoda A."/>
            <person name="Suzuki Y."/>
            <person name="Arimoto A."/>
            <person name="Ishii H."/>
            <person name="Satoh N."/>
            <person name="Nishiyama T."/>
            <person name="Hasebe M."/>
            <person name="Maruyama T."/>
            <person name="Minagawa J."/>
            <person name="Obokata J."/>
            <person name="Shigenobu S."/>
        </authorList>
    </citation>
    <scope>NUCLEOTIDE SEQUENCE [LARGE SCALE GENOMIC DNA]</scope>
</reference>
<dbReference type="Proteomes" id="UP000735302">
    <property type="component" value="Unassembled WGS sequence"/>
</dbReference>
<name>A0AAV3ZDQ1_9GAST</name>
<evidence type="ECO:0000313" key="1">
    <source>
        <dbReference type="EMBL" id="GFN92508.1"/>
    </source>
</evidence>
<gene>
    <name evidence="1" type="ORF">PoB_001901400</name>
</gene>
<comment type="caution">
    <text evidence="1">The sequence shown here is derived from an EMBL/GenBank/DDBJ whole genome shotgun (WGS) entry which is preliminary data.</text>
</comment>
<evidence type="ECO:0000313" key="2">
    <source>
        <dbReference type="Proteomes" id="UP000735302"/>
    </source>
</evidence>
<sequence length="121" mass="13484">MGRFRKVLDLPANMQDIDHVEEIQERDGDINIGHGTLPQSYNPYYHQTGPSKCPSVLDPNDDLSTTVHWKLGWYGHVSKSSGQSTLVSRVRAPSPVPWPDRGPESLRSPCCALAIYKNLAN</sequence>
<organism evidence="1 2">
    <name type="scientific">Plakobranchus ocellatus</name>
    <dbReference type="NCBI Taxonomy" id="259542"/>
    <lineage>
        <taxon>Eukaryota</taxon>
        <taxon>Metazoa</taxon>
        <taxon>Spiralia</taxon>
        <taxon>Lophotrochozoa</taxon>
        <taxon>Mollusca</taxon>
        <taxon>Gastropoda</taxon>
        <taxon>Heterobranchia</taxon>
        <taxon>Euthyneura</taxon>
        <taxon>Panpulmonata</taxon>
        <taxon>Sacoglossa</taxon>
        <taxon>Placobranchoidea</taxon>
        <taxon>Plakobranchidae</taxon>
        <taxon>Plakobranchus</taxon>
    </lineage>
</organism>
<dbReference type="EMBL" id="BLXT01002252">
    <property type="protein sequence ID" value="GFN92508.1"/>
    <property type="molecule type" value="Genomic_DNA"/>
</dbReference>